<reference evidence="1" key="2">
    <citation type="submission" date="2015-05" db="EMBL/GenBank/DDBJ databases">
        <authorList>
            <person name="Wang D.B."/>
            <person name="Wang M."/>
        </authorList>
    </citation>
    <scope>NUCLEOTIDE SEQUENCE [LARGE SCALE GENOMIC DNA]</scope>
    <source>
        <strain evidence="1">M72</strain>
    </source>
</reference>
<dbReference type="AlphaFoldDB" id="A0A0M6X251"/>
<keyword evidence="4" id="KW-1185">Reference proteome</keyword>
<dbReference type="Proteomes" id="UP000446657">
    <property type="component" value="Unassembled WGS sequence"/>
</dbReference>
<evidence type="ECO:0000313" key="6">
    <source>
        <dbReference type="Proteomes" id="UP000446657"/>
    </source>
</evidence>
<dbReference type="Pfam" id="PF13483">
    <property type="entry name" value="Lactamase_B_3"/>
    <property type="match status" value="1"/>
</dbReference>
<dbReference type="RefSeq" id="WP_022046180.1">
    <property type="nucleotide sequence ID" value="NZ_CP173697.1"/>
</dbReference>
<dbReference type="STRING" id="301302.ERS852420_00778"/>
<sequence length="251" mass="29337">MQVIFIHHSCFLVEVDDLVLIFDYFGGDRVNGFHFTGKIPDYAPDTKIYMFASHKHQDHFDMDILRWSEKYTNVHYILSKDIRISPHFLQKHGIDPGVRKKVTFVSANNHYEVDDLKIQTLLSTDAGVAFYVNVRGVSIFHAGDLNDWKMEHVGELINGKQERTFRHEIRKLADKPVNFAFVPMDPRLGPYQTLGIDFVLKNTDAEFVFPMHMWQDYSAIREYKKHITNLGMADRVIEIERENQVFPFGEL</sequence>
<dbReference type="Proteomes" id="UP000095495">
    <property type="component" value="Unassembled WGS sequence"/>
</dbReference>
<dbReference type="GO" id="GO:0016787">
    <property type="term" value="F:hydrolase activity"/>
    <property type="evidence" value="ECO:0007669"/>
    <property type="project" value="UniProtKB-KW"/>
</dbReference>
<evidence type="ECO:0000313" key="1">
    <source>
        <dbReference type="EMBL" id="CRL43163.1"/>
    </source>
</evidence>
<dbReference type="EMBL" id="WNAL01000009">
    <property type="protein sequence ID" value="MTR81191.1"/>
    <property type="molecule type" value="Genomic_DNA"/>
</dbReference>
<evidence type="ECO:0000313" key="2">
    <source>
        <dbReference type="EMBL" id="CUM80020.1"/>
    </source>
</evidence>
<dbReference type="EMBL" id="CVRR01000093">
    <property type="protein sequence ID" value="CRL43163.1"/>
    <property type="molecule type" value="Genomic_DNA"/>
</dbReference>
<proteinExistence type="predicted"/>
<gene>
    <name evidence="2" type="ORF">ERS852420_00778</name>
    <name evidence="3" type="ORF">GMD30_05570</name>
    <name evidence="1" type="ORF">M72_18621</name>
</gene>
<dbReference type="SUPFAM" id="SSF56281">
    <property type="entry name" value="Metallo-hydrolase/oxidoreductase"/>
    <property type="match status" value="1"/>
</dbReference>
<keyword evidence="1" id="KW-0378">Hydrolase</keyword>
<evidence type="ECO:0000313" key="3">
    <source>
        <dbReference type="EMBL" id="MTR81191.1"/>
    </source>
</evidence>
<dbReference type="InterPro" id="IPR036866">
    <property type="entry name" value="RibonucZ/Hydroxyglut_hydro"/>
</dbReference>
<reference evidence="3 6" key="3">
    <citation type="journal article" date="2019" name="Nat. Med.">
        <title>A library of human gut bacterial isolates paired with longitudinal multiomics data enables mechanistic microbiome research.</title>
        <authorList>
            <person name="Poyet M."/>
            <person name="Groussin M."/>
            <person name="Gibbons S.M."/>
            <person name="Avila-Pacheco J."/>
            <person name="Jiang X."/>
            <person name="Kearney S.M."/>
            <person name="Perrotta A.R."/>
            <person name="Berdy B."/>
            <person name="Zhao S."/>
            <person name="Lieberman T.D."/>
            <person name="Swanson P.K."/>
            <person name="Smith M."/>
            <person name="Roesemann S."/>
            <person name="Alexander J.E."/>
            <person name="Rich S.A."/>
            <person name="Livny J."/>
            <person name="Vlamakis H."/>
            <person name="Clish C."/>
            <person name="Bullock K."/>
            <person name="Deik A."/>
            <person name="Scott J."/>
            <person name="Pierce K.A."/>
            <person name="Xavier R.J."/>
            <person name="Alm E.J."/>
        </authorList>
    </citation>
    <scope>NUCLEOTIDE SEQUENCE [LARGE SCALE GENOMIC DNA]</scope>
    <source>
        <strain evidence="3 6">BIOML-A1</strain>
    </source>
</reference>
<dbReference type="PANTHER" id="PTHR42967">
    <property type="entry name" value="METAL DEPENDENT HYDROLASE"/>
    <property type="match status" value="1"/>
</dbReference>
<name>A0A0M6X251_9FIRM</name>
<dbReference type="EMBL" id="CYXV01000002">
    <property type="protein sequence ID" value="CUM80020.1"/>
    <property type="molecule type" value="Genomic_DNA"/>
</dbReference>
<accession>A0A0M6X251</accession>
<dbReference type="Gene3D" id="3.60.15.10">
    <property type="entry name" value="Ribonuclease Z/Hydroxyacylglutathione hydrolase-like"/>
    <property type="match status" value="1"/>
</dbReference>
<dbReference type="GeneID" id="99745999"/>
<evidence type="ECO:0000313" key="5">
    <source>
        <dbReference type="Proteomes" id="UP000095495"/>
    </source>
</evidence>
<dbReference type="Proteomes" id="UP000049979">
    <property type="component" value="Unassembled WGS sequence"/>
</dbReference>
<dbReference type="OrthoDB" id="36975at2"/>
<reference evidence="4" key="1">
    <citation type="submission" date="2015-05" db="EMBL/GenBank/DDBJ databases">
        <authorList>
            <consortium name="Pathogen Informatics"/>
        </authorList>
    </citation>
    <scope>NUCLEOTIDE SEQUENCE [LARGE SCALE GENOMIC DNA]</scope>
    <source>
        <strain evidence="2 5">2789STDY5608863</strain>
        <strain evidence="4">M72</strain>
    </source>
</reference>
<dbReference type="PANTHER" id="PTHR42967:SF1">
    <property type="entry name" value="MBL FOLD METALLO-HYDROLASE"/>
    <property type="match status" value="1"/>
</dbReference>
<protein>
    <submittedName>
        <fullName evidence="2">Beta-lactamase superfamily domain</fullName>
    </submittedName>
    <submittedName>
        <fullName evidence="3">MBL fold metallo-hydrolase</fullName>
    </submittedName>
    <submittedName>
        <fullName evidence="1">Metal dependent hydrolase</fullName>
    </submittedName>
</protein>
<evidence type="ECO:0000313" key="4">
    <source>
        <dbReference type="Proteomes" id="UP000049979"/>
    </source>
</evidence>
<organism evidence="1 4">
    <name type="scientific">Roseburia faecis</name>
    <dbReference type="NCBI Taxonomy" id="301302"/>
    <lineage>
        <taxon>Bacteria</taxon>
        <taxon>Bacillati</taxon>
        <taxon>Bacillota</taxon>
        <taxon>Clostridia</taxon>
        <taxon>Lachnospirales</taxon>
        <taxon>Lachnospiraceae</taxon>
        <taxon>Roseburia</taxon>
    </lineage>
</organism>